<evidence type="ECO:0000256" key="13">
    <source>
        <dbReference type="PROSITE-ProRule" id="PRU00552"/>
    </source>
</evidence>
<dbReference type="PROSITE" id="PS00039">
    <property type="entry name" value="DEAD_ATP_HELICASE"/>
    <property type="match status" value="1"/>
</dbReference>
<evidence type="ECO:0000259" key="18">
    <source>
        <dbReference type="PROSITE" id="PS51195"/>
    </source>
</evidence>
<dbReference type="AlphaFoldDB" id="A0AAV9F465"/>
<evidence type="ECO:0000256" key="7">
    <source>
        <dbReference type="ARBA" id="ARBA00022801"/>
    </source>
</evidence>
<keyword evidence="6 14" id="KW-0547">Nucleotide-binding</keyword>
<evidence type="ECO:0000256" key="9">
    <source>
        <dbReference type="ARBA" id="ARBA00022840"/>
    </source>
</evidence>
<evidence type="ECO:0000313" key="19">
    <source>
        <dbReference type="EMBL" id="KAK1320728.1"/>
    </source>
</evidence>
<dbReference type="PROSITE" id="PS51195">
    <property type="entry name" value="Q_MOTIF"/>
    <property type="match status" value="1"/>
</dbReference>
<dbReference type="InterPro" id="IPR014001">
    <property type="entry name" value="Helicase_ATP-bd"/>
</dbReference>
<dbReference type="SMART" id="SM00490">
    <property type="entry name" value="HELICc"/>
    <property type="match status" value="1"/>
</dbReference>
<evidence type="ECO:0000256" key="5">
    <source>
        <dbReference type="ARBA" id="ARBA00022552"/>
    </source>
</evidence>
<dbReference type="EC" id="3.6.4.13" evidence="3"/>
<feature type="domain" description="DEAD-box RNA helicase Q" evidence="18">
    <location>
        <begin position="107"/>
        <end position="135"/>
    </location>
</feature>
<dbReference type="CDD" id="cd18787">
    <property type="entry name" value="SF2_C_DEAD"/>
    <property type="match status" value="1"/>
</dbReference>
<keyword evidence="4" id="KW-0690">Ribosome biogenesis</keyword>
<dbReference type="GO" id="GO:0003723">
    <property type="term" value="F:RNA binding"/>
    <property type="evidence" value="ECO:0007669"/>
    <property type="project" value="UniProtKB-KW"/>
</dbReference>
<protein>
    <recommendedName>
        <fullName evidence="3">RNA helicase</fullName>
        <ecNumber evidence="3">3.6.4.13</ecNumber>
    </recommendedName>
</protein>
<dbReference type="PROSITE" id="PS51194">
    <property type="entry name" value="HELICASE_CTER"/>
    <property type="match status" value="1"/>
</dbReference>
<evidence type="ECO:0000256" key="1">
    <source>
        <dbReference type="ARBA" id="ARBA00004604"/>
    </source>
</evidence>
<organism evidence="19 20">
    <name type="scientific">Acorus calamus</name>
    <name type="common">Sweet flag</name>
    <dbReference type="NCBI Taxonomy" id="4465"/>
    <lineage>
        <taxon>Eukaryota</taxon>
        <taxon>Viridiplantae</taxon>
        <taxon>Streptophyta</taxon>
        <taxon>Embryophyta</taxon>
        <taxon>Tracheophyta</taxon>
        <taxon>Spermatophyta</taxon>
        <taxon>Magnoliopsida</taxon>
        <taxon>Liliopsida</taxon>
        <taxon>Acoraceae</taxon>
        <taxon>Acorus</taxon>
    </lineage>
</organism>
<keyword evidence="7 14" id="KW-0378">Hydrolase</keyword>
<evidence type="ECO:0000256" key="10">
    <source>
        <dbReference type="ARBA" id="ARBA00022884"/>
    </source>
</evidence>
<comment type="subcellular location">
    <subcellularLocation>
        <location evidence="1">Nucleus</location>
        <location evidence="1">Nucleolus</location>
    </subcellularLocation>
</comment>
<keyword evidence="11" id="KW-0539">Nucleus</keyword>
<dbReference type="Pfam" id="PF00271">
    <property type="entry name" value="Helicase_C"/>
    <property type="match status" value="1"/>
</dbReference>
<dbReference type="SUPFAM" id="SSF52540">
    <property type="entry name" value="P-loop containing nucleoside triphosphate hydrolases"/>
    <property type="match status" value="1"/>
</dbReference>
<dbReference type="GO" id="GO:0003724">
    <property type="term" value="F:RNA helicase activity"/>
    <property type="evidence" value="ECO:0007669"/>
    <property type="project" value="UniProtKB-EC"/>
</dbReference>
<accession>A0AAV9F465</accession>
<dbReference type="GO" id="GO:0005524">
    <property type="term" value="F:ATP binding"/>
    <property type="evidence" value="ECO:0007669"/>
    <property type="project" value="UniProtKB-KW"/>
</dbReference>
<comment type="caution">
    <text evidence="19">The sequence shown here is derived from an EMBL/GenBank/DDBJ whole genome shotgun (WGS) entry which is preliminary data.</text>
</comment>
<keyword evidence="9 14" id="KW-0067">ATP-binding</keyword>
<dbReference type="InterPro" id="IPR044742">
    <property type="entry name" value="DEAD/DEAH_RhlB"/>
</dbReference>
<dbReference type="EMBL" id="JAUJYO010000003">
    <property type="protein sequence ID" value="KAK1320728.1"/>
    <property type="molecule type" value="Genomic_DNA"/>
</dbReference>
<keyword evidence="10" id="KW-0694">RNA-binding</keyword>
<proteinExistence type="inferred from homology"/>
<evidence type="ECO:0000313" key="20">
    <source>
        <dbReference type="Proteomes" id="UP001180020"/>
    </source>
</evidence>
<evidence type="ECO:0000256" key="12">
    <source>
        <dbReference type="ARBA" id="ARBA00037449"/>
    </source>
</evidence>
<name>A0AAV9F465_ACOCL</name>
<evidence type="ECO:0000256" key="8">
    <source>
        <dbReference type="ARBA" id="ARBA00022806"/>
    </source>
</evidence>
<dbReference type="InterPro" id="IPR014014">
    <property type="entry name" value="RNA_helicase_DEAD_Q_motif"/>
</dbReference>
<keyword evidence="20" id="KW-1185">Reference proteome</keyword>
<feature type="short sequence motif" description="Q motif" evidence="13">
    <location>
        <begin position="107"/>
        <end position="135"/>
    </location>
</feature>
<dbReference type="Pfam" id="PF00270">
    <property type="entry name" value="DEAD"/>
    <property type="match status" value="1"/>
</dbReference>
<evidence type="ECO:0000259" key="16">
    <source>
        <dbReference type="PROSITE" id="PS51192"/>
    </source>
</evidence>
<dbReference type="Gene3D" id="3.40.50.300">
    <property type="entry name" value="P-loop containing nucleotide triphosphate hydrolases"/>
    <property type="match status" value="2"/>
</dbReference>
<dbReference type="GO" id="GO:0016787">
    <property type="term" value="F:hydrolase activity"/>
    <property type="evidence" value="ECO:0007669"/>
    <property type="project" value="UniProtKB-KW"/>
</dbReference>
<keyword evidence="8 14" id="KW-0347">Helicase</keyword>
<sequence>MASYVPPHLRRESSTQALPNNYRNATPKPYPETLDRDDSLSSSFSSAAFRRSGGLAPPPDPEVVFEQWKPSDRVSRLKPEQIEQVRLRLNVDVTVAFDSPPAPAPIESFSDMGLHVSIMKDIAFHEYTRPTSIQAQAMPVALSGRDLLGCAETGSGKTAAFAIPMIQHCLAQPPIRRGDGPLALVLAPTRELAQQIEKEVKSFSRSLESFKTAIVVGGTNISEQRCELRAGVHIVVATPGRFIDHLQQGNTSLSRISFAVLDEADRMLDMGFEPQISEVMKNLPKEHQTLMFSATMPVEIEALAQAYLSKPVQIKVGKVSHPTANVSQMLEKVSENEKMDRLLSLLVDEASQAEQSGHALPLTIVFVERKTRCDDVVEALVAQGLNAVALHGGRSQLEREAALHEFRSGSTHILVATDVASRGLDVTGVSHVINLDLPKTMEDYVHRIGRTGRAGSSGQATSFYTDRDMFLVAHIKKAISDVESGNTVSYATGKVARRMERESAAAQKEARLVMSKLSVTGAASINIEDKYRYMLTPTSIKKEGVADGAWDD</sequence>
<dbReference type="PANTHER" id="PTHR47958">
    <property type="entry name" value="ATP-DEPENDENT RNA HELICASE DBP3"/>
    <property type="match status" value="1"/>
</dbReference>
<comment type="function">
    <text evidence="12">ATP-dependent RNA helicase required for 60S ribosomal subunit synthesis. Involved in efficient pre-rRNA processing, predominantly at site A3, which is necessary for the normal formation of 25S and 5.8S rRNAs.</text>
</comment>
<dbReference type="PROSITE" id="PS51192">
    <property type="entry name" value="HELICASE_ATP_BIND_1"/>
    <property type="match status" value="1"/>
</dbReference>
<dbReference type="InterPro" id="IPR000629">
    <property type="entry name" value="RNA-helicase_DEAD-box_CS"/>
</dbReference>
<evidence type="ECO:0000256" key="4">
    <source>
        <dbReference type="ARBA" id="ARBA00022517"/>
    </source>
</evidence>
<gene>
    <name evidence="19" type="primary">RH52</name>
    <name evidence="19" type="ORF">QJS10_CPA03g00914</name>
</gene>
<dbReference type="InterPro" id="IPR011545">
    <property type="entry name" value="DEAD/DEAH_box_helicase_dom"/>
</dbReference>
<evidence type="ECO:0000256" key="3">
    <source>
        <dbReference type="ARBA" id="ARBA00012552"/>
    </source>
</evidence>
<evidence type="ECO:0000259" key="17">
    <source>
        <dbReference type="PROSITE" id="PS51194"/>
    </source>
</evidence>
<feature type="domain" description="Helicase ATP-binding" evidence="16">
    <location>
        <begin position="138"/>
        <end position="314"/>
    </location>
</feature>
<comment type="similarity">
    <text evidence="2">Belongs to the DEAD box helicase family. DDX5/DBP2 subfamily.</text>
</comment>
<dbReference type="Proteomes" id="UP001180020">
    <property type="component" value="Unassembled WGS sequence"/>
</dbReference>
<reference evidence="19" key="2">
    <citation type="submission" date="2023-06" db="EMBL/GenBank/DDBJ databases">
        <authorList>
            <person name="Ma L."/>
            <person name="Liu K.-W."/>
            <person name="Li Z."/>
            <person name="Hsiao Y.-Y."/>
            <person name="Qi Y."/>
            <person name="Fu T."/>
            <person name="Tang G."/>
            <person name="Zhang D."/>
            <person name="Sun W.-H."/>
            <person name="Liu D.-K."/>
            <person name="Li Y."/>
            <person name="Chen G.-Z."/>
            <person name="Liu X.-D."/>
            <person name="Liao X.-Y."/>
            <person name="Jiang Y.-T."/>
            <person name="Yu X."/>
            <person name="Hao Y."/>
            <person name="Huang J."/>
            <person name="Zhao X.-W."/>
            <person name="Ke S."/>
            <person name="Chen Y.-Y."/>
            <person name="Wu W.-L."/>
            <person name="Hsu J.-L."/>
            <person name="Lin Y.-F."/>
            <person name="Huang M.-D."/>
            <person name="Li C.-Y."/>
            <person name="Huang L."/>
            <person name="Wang Z.-W."/>
            <person name="Zhao X."/>
            <person name="Zhong W.-Y."/>
            <person name="Peng D.-H."/>
            <person name="Ahmad S."/>
            <person name="Lan S."/>
            <person name="Zhang J.-S."/>
            <person name="Tsai W.-C."/>
            <person name="Van De Peer Y."/>
            <person name="Liu Z.-J."/>
        </authorList>
    </citation>
    <scope>NUCLEOTIDE SEQUENCE</scope>
    <source>
        <strain evidence="19">CP</strain>
        <tissue evidence="19">Leaves</tissue>
    </source>
</reference>
<evidence type="ECO:0000256" key="15">
    <source>
        <dbReference type="SAM" id="MobiDB-lite"/>
    </source>
</evidence>
<keyword evidence="5" id="KW-0698">rRNA processing</keyword>
<evidence type="ECO:0000256" key="2">
    <source>
        <dbReference type="ARBA" id="ARBA00009334"/>
    </source>
</evidence>
<reference evidence="19" key="1">
    <citation type="journal article" date="2023" name="Nat. Commun.">
        <title>Diploid and tetraploid genomes of Acorus and the evolution of monocots.</title>
        <authorList>
            <person name="Ma L."/>
            <person name="Liu K.W."/>
            <person name="Li Z."/>
            <person name="Hsiao Y.Y."/>
            <person name="Qi Y."/>
            <person name="Fu T."/>
            <person name="Tang G.D."/>
            <person name="Zhang D."/>
            <person name="Sun W.H."/>
            <person name="Liu D.K."/>
            <person name="Li Y."/>
            <person name="Chen G.Z."/>
            <person name="Liu X.D."/>
            <person name="Liao X.Y."/>
            <person name="Jiang Y.T."/>
            <person name="Yu X."/>
            <person name="Hao Y."/>
            <person name="Huang J."/>
            <person name="Zhao X.W."/>
            <person name="Ke S."/>
            <person name="Chen Y.Y."/>
            <person name="Wu W.L."/>
            <person name="Hsu J.L."/>
            <person name="Lin Y.F."/>
            <person name="Huang M.D."/>
            <person name="Li C.Y."/>
            <person name="Huang L."/>
            <person name="Wang Z.W."/>
            <person name="Zhao X."/>
            <person name="Zhong W.Y."/>
            <person name="Peng D.H."/>
            <person name="Ahmad S."/>
            <person name="Lan S."/>
            <person name="Zhang J.S."/>
            <person name="Tsai W.C."/>
            <person name="Van de Peer Y."/>
            <person name="Liu Z.J."/>
        </authorList>
    </citation>
    <scope>NUCLEOTIDE SEQUENCE</scope>
    <source>
        <strain evidence="19">CP</strain>
    </source>
</reference>
<dbReference type="InterPro" id="IPR027417">
    <property type="entry name" value="P-loop_NTPase"/>
</dbReference>
<feature type="region of interest" description="Disordered" evidence="15">
    <location>
        <begin position="1"/>
        <end position="43"/>
    </location>
</feature>
<feature type="compositionally biased region" description="Polar residues" evidence="15">
    <location>
        <begin position="14"/>
        <end position="24"/>
    </location>
</feature>
<dbReference type="CDD" id="cd00268">
    <property type="entry name" value="DEADc"/>
    <property type="match status" value="1"/>
</dbReference>
<dbReference type="SMART" id="SM00487">
    <property type="entry name" value="DEXDc"/>
    <property type="match status" value="1"/>
</dbReference>
<evidence type="ECO:0000256" key="6">
    <source>
        <dbReference type="ARBA" id="ARBA00022741"/>
    </source>
</evidence>
<feature type="domain" description="Helicase C-terminal" evidence="17">
    <location>
        <begin position="338"/>
        <end position="496"/>
    </location>
</feature>
<dbReference type="InterPro" id="IPR001650">
    <property type="entry name" value="Helicase_C-like"/>
</dbReference>
<evidence type="ECO:0000256" key="11">
    <source>
        <dbReference type="ARBA" id="ARBA00023242"/>
    </source>
</evidence>
<evidence type="ECO:0000256" key="14">
    <source>
        <dbReference type="RuleBase" id="RU000492"/>
    </source>
</evidence>